<evidence type="ECO:0000313" key="3">
    <source>
        <dbReference type="EMBL" id="MBL1102740.1"/>
    </source>
</evidence>
<feature type="compositionally biased region" description="Polar residues" evidence="1">
    <location>
        <begin position="110"/>
        <end position="126"/>
    </location>
</feature>
<gene>
    <name evidence="3" type="ORF">JK363_40425</name>
</gene>
<feature type="region of interest" description="Disordered" evidence="1">
    <location>
        <begin position="88"/>
        <end position="126"/>
    </location>
</feature>
<name>A0ABS1NRL3_9ACTN</name>
<dbReference type="EMBL" id="JAERRF010000066">
    <property type="protein sequence ID" value="MBL1102740.1"/>
    <property type="molecule type" value="Genomic_DNA"/>
</dbReference>
<feature type="chain" id="PRO_5046698828" evidence="2">
    <location>
        <begin position="21"/>
        <end position="126"/>
    </location>
</feature>
<evidence type="ECO:0000256" key="2">
    <source>
        <dbReference type="SAM" id="SignalP"/>
    </source>
</evidence>
<evidence type="ECO:0000256" key="1">
    <source>
        <dbReference type="SAM" id="MobiDB-lite"/>
    </source>
</evidence>
<protein>
    <submittedName>
        <fullName evidence="3">Uncharacterized protein</fullName>
    </submittedName>
</protein>
<comment type="caution">
    <text evidence="3">The sequence shown here is derived from an EMBL/GenBank/DDBJ whole genome shotgun (WGS) entry which is preliminary data.</text>
</comment>
<proteinExistence type="predicted"/>
<dbReference type="RefSeq" id="WP_201883330.1">
    <property type="nucleotide sequence ID" value="NZ_JAERRF010000066.1"/>
</dbReference>
<sequence>MLTALVLVAAGLATLKPAAAASSGAWPPLRASRSCPFHVPKNSSRGQLLAVKDGITQMLKQLDLTDDKRDALNGDLEAVTALAERLADVPTPAGPTPRELGAADGFIPLTQLTDTIRTGNEQPPTP</sequence>
<keyword evidence="2" id="KW-0732">Signal</keyword>
<reference evidence="3 4" key="1">
    <citation type="submission" date="2021-01" db="EMBL/GenBank/DDBJ databases">
        <title>WGS of actinomycetes isolated from Thailand.</title>
        <authorList>
            <person name="Thawai C."/>
        </authorList>
    </citation>
    <scope>NUCLEOTIDE SEQUENCE [LARGE SCALE GENOMIC DNA]</scope>
    <source>
        <strain evidence="3 4">CA1R205</strain>
    </source>
</reference>
<dbReference type="Proteomes" id="UP000634229">
    <property type="component" value="Unassembled WGS sequence"/>
</dbReference>
<keyword evidence="4" id="KW-1185">Reference proteome</keyword>
<evidence type="ECO:0000313" key="4">
    <source>
        <dbReference type="Proteomes" id="UP000634229"/>
    </source>
</evidence>
<organism evidence="3 4">
    <name type="scientific">Streptomyces coffeae</name>
    <dbReference type="NCBI Taxonomy" id="621382"/>
    <lineage>
        <taxon>Bacteria</taxon>
        <taxon>Bacillati</taxon>
        <taxon>Actinomycetota</taxon>
        <taxon>Actinomycetes</taxon>
        <taxon>Kitasatosporales</taxon>
        <taxon>Streptomycetaceae</taxon>
        <taxon>Streptomyces</taxon>
    </lineage>
</organism>
<accession>A0ABS1NRL3</accession>
<feature type="signal peptide" evidence="2">
    <location>
        <begin position="1"/>
        <end position="20"/>
    </location>
</feature>